<evidence type="ECO:0000256" key="1">
    <source>
        <dbReference type="SAM" id="MobiDB-lite"/>
    </source>
</evidence>
<feature type="domain" description="PRC-barrel" evidence="2">
    <location>
        <begin position="18"/>
        <end position="79"/>
    </location>
</feature>
<dbReference type="InterPro" id="IPR011033">
    <property type="entry name" value="PRC_barrel-like_sf"/>
</dbReference>
<dbReference type="PANTHER" id="PTHR36505:SF1">
    <property type="entry name" value="BLR1072 PROTEIN"/>
    <property type="match status" value="1"/>
</dbReference>
<reference evidence="3 4" key="1">
    <citation type="submission" date="2017-02" db="EMBL/GenBank/DDBJ databases">
        <title>Genome sequence of the nitrite-oxidizing bacterium Nitrobacter vulgaris strain Ab1.</title>
        <authorList>
            <person name="Mellbye B.L."/>
            <person name="Davis E.W."/>
            <person name="Spieck E."/>
            <person name="Chang J.H."/>
            <person name="Bottomley P.J."/>
            <person name="Sayavedra-Soto L.A."/>
        </authorList>
    </citation>
    <scope>NUCLEOTIDE SEQUENCE [LARGE SCALE GENOMIC DNA]</scope>
    <source>
        <strain evidence="3 4">Ab1</strain>
    </source>
</reference>
<dbReference type="Pfam" id="PF05239">
    <property type="entry name" value="PRC"/>
    <property type="match status" value="1"/>
</dbReference>
<evidence type="ECO:0000313" key="4">
    <source>
        <dbReference type="Proteomes" id="UP000189940"/>
    </source>
</evidence>
<dbReference type="OrthoDB" id="7274881at2"/>
<proteinExistence type="predicted"/>
<keyword evidence="4" id="KW-1185">Reference proteome</keyword>
<dbReference type="SUPFAM" id="SSF50346">
    <property type="entry name" value="PRC-barrel domain"/>
    <property type="match status" value="1"/>
</dbReference>
<dbReference type="PANTHER" id="PTHR36505">
    <property type="entry name" value="BLR1072 PROTEIN"/>
    <property type="match status" value="1"/>
</dbReference>
<name>A0A1V4HVG1_NITVU</name>
<dbReference type="EMBL" id="MWPQ01000054">
    <property type="protein sequence ID" value="OPH81903.1"/>
    <property type="molecule type" value="Genomic_DNA"/>
</dbReference>
<dbReference type="Proteomes" id="UP000189940">
    <property type="component" value="Unassembled WGS sequence"/>
</dbReference>
<feature type="compositionally biased region" description="Basic and acidic residues" evidence="1">
    <location>
        <begin position="12"/>
        <end position="21"/>
    </location>
</feature>
<dbReference type="AlphaFoldDB" id="A0A1V4HVG1"/>
<evidence type="ECO:0000259" key="2">
    <source>
        <dbReference type="Pfam" id="PF05239"/>
    </source>
</evidence>
<comment type="caution">
    <text evidence="3">The sequence shown here is derived from an EMBL/GenBank/DDBJ whole genome shotgun (WGS) entry which is preliminary data.</text>
</comment>
<feature type="region of interest" description="Disordered" evidence="1">
    <location>
        <begin position="1"/>
        <end position="21"/>
    </location>
</feature>
<evidence type="ECO:0000313" key="3">
    <source>
        <dbReference type="EMBL" id="OPH81903.1"/>
    </source>
</evidence>
<gene>
    <name evidence="3" type="ORF">B2M20_15695</name>
</gene>
<dbReference type="Gene3D" id="2.30.30.240">
    <property type="entry name" value="PRC-barrel domain"/>
    <property type="match status" value="1"/>
</dbReference>
<accession>A0A1V4HVG1</accession>
<protein>
    <submittedName>
        <fullName evidence="3">Photosystem reaction center subunit H</fullName>
    </submittedName>
</protein>
<sequence>MSIEARAGNLTKSDKESGKAVYGADKKKIGSIDHVMLNKSTGEIAYAVLSFGGFLGFGTDQFPVPWKVLRYDSNLDGYHSDISENRLKGAPKNGTDTIFDWDARYAELDDYYNDEVIRPG</sequence>
<dbReference type="InterPro" id="IPR027275">
    <property type="entry name" value="PRC-brl_dom"/>
</dbReference>
<dbReference type="STRING" id="29421.B2M20_15695"/>
<dbReference type="RefSeq" id="WP_079447966.1">
    <property type="nucleotide sequence ID" value="NZ_JAVDPZ010000005.1"/>
</dbReference>
<organism evidence="3 4">
    <name type="scientific">Nitrobacter vulgaris</name>
    <dbReference type="NCBI Taxonomy" id="29421"/>
    <lineage>
        <taxon>Bacteria</taxon>
        <taxon>Pseudomonadati</taxon>
        <taxon>Pseudomonadota</taxon>
        <taxon>Alphaproteobacteria</taxon>
        <taxon>Hyphomicrobiales</taxon>
        <taxon>Nitrobacteraceae</taxon>
        <taxon>Nitrobacter</taxon>
    </lineage>
</organism>